<dbReference type="InterPro" id="IPR006086">
    <property type="entry name" value="XPG-I_dom"/>
</dbReference>
<dbReference type="SUPFAM" id="SSF47807">
    <property type="entry name" value="5' to 3' exonuclease, C-terminal subdomain"/>
    <property type="match status" value="1"/>
</dbReference>
<dbReference type="SMART" id="SM00485">
    <property type="entry name" value="XPGN"/>
    <property type="match status" value="1"/>
</dbReference>
<dbReference type="PRINTS" id="PR00853">
    <property type="entry name" value="XPGRADSUPER"/>
</dbReference>
<dbReference type="PANTHER" id="PTHR11081:SF65">
    <property type="entry name" value="DNA DAMAGE-INDUCIBLE PROTEIN DIN7-RELATED"/>
    <property type="match status" value="1"/>
</dbReference>
<evidence type="ECO:0000313" key="18">
    <source>
        <dbReference type="Proteomes" id="UP001629113"/>
    </source>
</evidence>
<keyword evidence="7" id="KW-0378">Hydrolase</keyword>
<keyword evidence="5" id="KW-0479">Metal-binding</keyword>
<comment type="cofactor">
    <cofactor evidence="1">
        <name>Mg(2+)</name>
        <dbReference type="ChEBI" id="CHEBI:18420"/>
    </cofactor>
</comment>
<dbReference type="InterPro" id="IPR019974">
    <property type="entry name" value="XPG_CS"/>
</dbReference>
<evidence type="ECO:0000256" key="4">
    <source>
        <dbReference type="ARBA" id="ARBA00022722"/>
    </source>
</evidence>
<feature type="region of interest" description="Disordered" evidence="14">
    <location>
        <begin position="594"/>
        <end position="632"/>
    </location>
</feature>
<keyword evidence="8" id="KW-0269">Exonuclease</keyword>
<gene>
    <name evidence="17" type="ORF">PVAG01_03057</name>
</gene>
<evidence type="ECO:0000256" key="12">
    <source>
        <dbReference type="ARBA" id="ARBA00023204"/>
    </source>
</evidence>
<keyword evidence="13" id="KW-0539">Nucleus</keyword>
<keyword evidence="12" id="KW-0234">DNA repair</keyword>
<feature type="compositionally biased region" description="Polar residues" evidence="14">
    <location>
        <begin position="441"/>
        <end position="453"/>
    </location>
</feature>
<feature type="compositionally biased region" description="Polar residues" evidence="14">
    <location>
        <begin position="482"/>
        <end position="495"/>
    </location>
</feature>
<organism evidence="17 18">
    <name type="scientific">Phlyctema vagabunda</name>
    <dbReference type="NCBI Taxonomy" id="108571"/>
    <lineage>
        <taxon>Eukaryota</taxon>
        <taxon>Fungi</taxon>
        <taxon>Dikarya</taxon>
        <taxon>Ascomycota</taxon>
        <taxon>Pezizomycotina</taxon>
        <taxon>Leotiomycetes</taxon>
        <taxon>Helotiales</taxon>
        <taxon>Dermateaceae</taxon>
        <taxon>Phlyctema</taxon>
    </lineage>
</organism>
<comment type="similarity">
    <text evidence="3">Belongs to the XPG/RAD2 endonuclease family. EXO1 subfamily.</text>
</comment>
<dbReference type="EMBL" id="JBFCZG010000002">
    <property type="protein sequence ID" value="KAL3426266.1"/>
    <property type="molecule type" value="Genomic_DNA"/>
</dbReference>
<keyword evidence="18" id="KW-1185">Reference proteome</keyword>
<comment type="subcellular location">
    <subcellularLocation>
        <location evidence="2">Nucleus</location>
    </subcellularLocation>
</comment>
<sequence length="752" mass="82548">MGIQGLLPLLKSIQKPTHVSNFKGKTLGIDAYGWLHRSTIACAMDLALGVPTTKFVEACMHKVRMLQHHGVIPFLIFDGDYLPSKAATEAERRKRREECRRAGQEFLNAGKKALAFAEFQKAIDVSPLMARQLIEELKAAEVQYIVAPYEADAQMVYLERTGIIDGILSEDSDLLVFGAKCLLTKLDHFGACIEINKADFCACTDVNLTGWSDTEFRVMTIMSGCDYLAGINNMGLKTAYRLVRKHKTIEKVLRMLQFEGKHSIPKGYLEAFRQAEFTFLHQRVYCPKTKSLVFHTKPQQSVEVEKMPFIGAYIEPAIAEAVANGDLDPMTKLPLQLTPPKKIIPRSLYSTPRSNQNRSVSCSDLKKGGPMDAFLKGKRIPLQELDPNTLEYSPSQEEALRRNSGPWVASPAPRSYLHQSSTQPEPELPRSPPSSGRRASGQAQTLIGATSEPSPKRARLCADLNQTLSPRSKKKVGLGTSRFFSSTPEPSPTTHRATRVRRSKPEDINIFSDDSVEDAMLNLPDFDGVTPKSGKKVAVFREETASGDGSVSSQGTLPNLTPSTSMTSSAEQPPTPTDIKSKAGTSLKEQFSFCSTPQSMPRARSYNSLQTPNSSITAQRKSKIPRAVKPEVATPKSTIGTFKMPSGLQSLGASAANRPKLPMTPPMTPVAGLKQTRTTARRSLLANCQDVAYEPVDPASIPLPPADETENLALTQGGSEDHIIHDSEEEEDEITLPLPPQPLSLQRFAFAN</sequence>
<dbReference type="InterPro" id="IPR037315">
    <property type="entry name" value="EXO1_H3TH"/>
</dbReference>
<dbReference type="InterPro" id="IPR008918">
    <property type="entry name" value="HhH2"/>
</dbReference>
<evidence type="ECO:0000256" key="14">
    <source>
        <dbReference type="SAM" id="MobiDB-lite"/>
    </source>
</evidence>
<comment type="caution">
    <text evidence="17">The sequence shown here is derived from an EMBL/GenBank/DDBJ whole genome shotgun (WGS) entry which is preliminary data.</text>
</comment>
<dbReference type="InterPro" id="IPR044752">
    <property type="entry name" value="PIN-like_EXO1"/>
</dbReference>
<dbReference type="Pfam" id="PF00867">
    <property type="entry name" value="XPG_I"/>
    <property type="match status" value="1"/>
</dbReference>
<dbReference type="SMART" id="SM00484">
    <property type="entry name" value="XPGI"/>
    <property type="match status" value="1"/>
</dbReference>
<evidence type="ECO:0000256" key="2">
    <source>
        <dbReference type="ARBA" id="ARBA00004123"/>
    </source>
</evidence>
<keyword evidence="9" id="KW-0460">Magnesium</keyword>
<evidence type="ECO:0000256" key="6">
    <source>
        <dbReference type="ARBA" id="ARBA00022763"/>
    </source>
</evidence>
<dbReference type="PROSITE" id="PS00841">
    <property type="entry name" value="XPG_1"/>
    <property type="match status" value="1"/>
</dbReference>
<dbReference type="InterPro" id="IPR029060">
    <property type="entry name" value="PIN-like_dom_sf"/>
</dbReference>
<dbReference type="Gene3D" id="1.10.150.20">
    <property type="entry name" value="5' to 3' exonuclease, C-terminal subdomain"/>
    <property type="match status" value="1"/>
</dbReference>
<dbReference type="Gene3D" id="3.40.50.1010">
    <property type="entry name" value="5'-nuclease"/>
    <property type="match status" value="1"/>
</dbReference>
<keyword evidence="4" id="KW-0540">Nuclease</keyword>
<evidence type="ECO:0000256" key="5">
    <source>
        <dbReference type="ARBA" id="ARBA00022723"/>
    </source>
</evidence>
<keyword evidence="6" id="KW-0227">DNA damage</keyword>
<name>A0ABR4PSM1_9HELO</name>
<dbReference type="CDD" id="cd09908">
    <property type="entry name" value="H3TH_EXO1"/>
    <property type="match status" value="1"/>
</dbReference>
<keyword evidence="10" id="KW-0267">Excision nuclease</keyword>
<dbReference type="SMART" id="SM00279">
    <property type="entry name" value="HhH2"/>
    <property type="match status" value="1"/>
</dbReference>
<feature type="domain" description="XPG-I" evidence="15">
    <location>
        <begin position="138"/>
        <end position="208"/>
    </location>
</feature>
<feature type="compositionally biased region" description="Polar residues" evidence="14">
    <location>
        <begin position="547"/>
        <end position="572"/>
    </location>
</feature>
<dbReference type="InterPro" id="IPR006085">
    <property type="entry name" value="XPG_DNA_repair_N"/>
</dbReference>
<evidence type="ECO:0000259" key="15">
    <source>
        <dbReference type="SMART" id="SM00484"/>
    </source>
</evidence>
<feature type="domain" description="XPG N-terminal" evidence="16">
    <location>
        <begin position="1"/>
        <end position="99"/>
    </location>
</feature>
<feature type="region of interest" description="Disordered" evidence="14">
    <location>
        <begin position="385"/>
        <end position="457"/>
    </location>
</feature>
<evidence type="ECO:0000256" key="11">
    <source>
        <dbReference type="ARBA" id="ARBA00023125"/>
    </source>
</evidence>
<evidence type="ECO:0000256" key="8">
    <source>
        <dbReference type="ARBA" id="ARBA00022839"/>
    </source>
</evidence>
<feature type="region of interest" description="Disordered" evidence="14">
    <location>
        <begin position="543"/>
        <end position="582"/>
    </location>
</feature>
<dbReference type="Proteomes" id="UP001629113">
    <property type="component" value="Unassembled WGS sequence"/>
</dbReference>
<evidence type="ECO:0000256" key="7">
    <source>
        <dbReference type="ARBA" id="ARBA00022801"/>
    </source>
</evidence>
<dbReference type="PANTHER" id="PTHR11081">
    <property type="entry name" value="FLAP ENDONUCLEASE FAMILY MEMBER"/>
    <property type="match status" value="1"/>
</dbReference>
<evidence type="ECO:0000256" key="13">
    <source>
        <dbReference type="ARBA" id="ARBA00023242"/>
    </source>
</evidence>
<accession>A0ABR4PSM1</accession>
<feature type="compositionally biased region" description="Polar residues" evidence="14">
    <location>
        <begin position="348"/>
        <end position="362"/>
    </location>
</feature>
<evidence type="ECO:0000256" key="1">
    <source>
        <dbReference type="ARBA" id="ARBA00001946"/>
    </source>
</evidence>
<dbReference type="Pfam" id="PF00752">
    <property type="entry name" value="XPG_N"/>
    <property type="match status" value="1"/>
</dbReference>
<dbReference type="SUPFAM" id="SSF88723">
    <property type="entry name" value="PIN domain-like"/>
    <property type="match status" value="1"/>
</dbReference>
<feature type="region of interest" description="Disordered" evidence="14">
    <location>
        <begin position="705"/>
        <end position="740"/>
    </location>
</feature>
<dbReference type="InterPro" id="IPR006084">
    <property type="entry name" value="XPG/Rad2"/>
</dbReference>
<proteinExistence type="inferred from homology"/>
<evidence type="ECO:0000256" key="9">
    <source>
        <dbReference type="ARBA" id="ARBA00022842"/>
    </source>
</evidence>
<keyword evidence="11" id="KW-0238">DNA-binding</keyword>
<dbReference type="CDD" id="cd09857">
    <property type="entry name" value="PIN_EXO1"/>
    <property type="match status" value="1"/>
</dbReference>
<dbReference type="InterPro" id="IPR036279">
    <property type="entry name" value="5-3_exonuclease_C_sf"/>
</dbReference>
<evidence type="ECO:0000259" key="16">
    <source>
        <dbReference type="SMART" id="SM00485"/>
    </source>
</evidence>
<feature type="region of interest" description="Disordered" evidence="14">
    <location>
        <begin position="344"/>
        <end position="368"/>
    </location>
</feature>
<reference evidence="17 18" key="1">
    <citation type="submission" date="2024-06" db="EMBL/GenBank/DDBJ databases">
        <title>Complete genome of Phlyctema vagabunda strain 19-DSS-EL-015.</title>
        <authorList>
            <person name="Fiorenzani C."/>
        </authorList>
    </citation>
    <scope>NUCLEOTIDE SEQUENCE [LARGE SCALE GENOMIC DNA]</scope>
    <source>
        <strain evidence="17 18">19-DSS-EL-015</strain>
    </source>
</reference>
<feature type="compositionally biased region" description="Polar residues" evidence="14">
    <location>
        <begin position="594"/>
        <end position="619"/>
    </location>
</feature>
<evidence type="ECO:0000256" key="10">
    <source>
        <dbReference type="ARBA" id="ARBA00022881"/>
    </source>
</evidence>
<evidence type="ECO:0000313" key="17">
    <source>
        <dbReference type="EMBL" id="KAL3426266.1"/>
    </source>
</evidence>
<protein>
    <submittedName>
        <fullName evidence="17">Exo1 protein</fullName>
    </submittedName>
</protein>
<feature type="region of interest" description="Disordered" evidence="14">
    <location>
        <begin position="471"/>
        <end position="501"/>
    </location>
</feature>
<evidence type="ECO:0000256" key="3">
    <source>
        <dbReference type="ARBA" id="ARBA00010563"/>
    </source>
</evidence>